<dbReference type="Proteomes" id="UP001208689">
    <property type="component" value="Chromosome"/>
</dbReference>
<organism evidence="1 2">
    <name type="scientific">Candidatus Lokiarchaeum ossiferum</name>
    <dbReference type="NCBI Taxonomy" id="2951803"/>
    <lineage>
        <taxon>Archaea</taxon>
        <taxon>Promethearchaeati</taxon>
        <taxon>Promethearchaeota</taxon>
        <taxon>Promethearchaeia</taxon>
        <taxon>Promethearchaeales</taxon>
        <taxon>Promethearchaeaceae</taxon>
        <taxon>Candidatus Lokiarchaeum</taxon>
    </lineage>
</organism>
<evidence type="ECO:0000313" key="1">
    <source>
        <dbReference type="EMBL" id="UYP48599.1"/>
    </source>
</evidence>
<sequence length="284" mass="33077">MSLVIFFLFSFAKVIHKLRHGIRMDKNCLLDLEHNYWTELYNESQANPKNWKRSVIKLDLDKRRAEMMEICIKQSIFQPGGLIIPRLKDNLEGDLTNPRGTKMALHLGEQIQISEDKVIIRYPDNKTIELPFLKPELEIQQGSMTRQYDQRIAQHISKTGVHPAIFSIITQLVHETMEKYLRKLVIALIKELLFELIPGDEVELEKAIEIVTQEAALKYPGHAIPQFPTFIENFLKFVGENVSGFKFIRLKQSIRCTSDVSKELDSIDLLFEEWNQKSIKKNKI</sequence>
<name>A0ABY6I1N2_9ARCH</name>
<evidence type="ECO:0000313" key="2">
    <source>
        <dbReference type="Proteomes" id="UP001208689"/>
    </source>
</evidence>
<keyword evidence="2" id="KW-1185">Reference proteome</keyword>
<dbReference type="EMBL" id="CP104013">
    <property type="protein sequence ID" value="UYP48599.1"/>
    <property type="molecule type" value="Genomic_DNA"/>
</dbReference>
<reference evidence="1" key="1">
    <citation type="submission" date="2022-09" db="EMBL/GenBank/DDBJ databases">
        <title>Actin cytoskeleton and complex cell architecture in an #Asgard archaeon.</title>
        <authorList>
            <person name="Ponce Toledo R.I."/>
            <person name="Schleper C."/>
            <person name="Rodrigues Oliveira T."/>
            <person name="Wollweber F."/>
            <person name="Xu J."/>
            <person name="Rittmann S."/>
            <person name="Klingl A."/>
            <person name="Pilhofer M."/>
        </authorList>
    </citation>
    <scope>NUCLEOTIDE SEQUENCE</scope>
    <source>
        <strain evidence="1">B-35</strain>
    </source>
</reference>
<proteinExistence type="predicted"/>
<gene>
    <name evidence="1" type="ORF">NEF87_004884</name>
</gene>
<evidence type="ECO:0008006" key="3">
    <source>
        <dbReference type="Google" id="ProtNLM"/>
    </source>
</evidence>
<accession>A0ABY6I1N2</accession>
<protein>
    <recommendedName>
        <fullName evidence="3">Band 7 domain-containing protein</fullName>
    </recommendedName>
</protein>